<keyword evidence="5" id="KW-0408">Iron</keyword>
<dbReference type="RefSeq" id="WP_074891534.1">
    <property type="nucleotide sequence ID" value="NZ_FOXO01000038.1"/>
</dbReference>
<dbReference type="GO" id="GO:0003824">
    <property type="term" value="F:catalytic activity"/>
    <property type="evidence" value="ECO:0007669"/>
    <property type="project" value="InterPro"/>
</dbReference>
<dbReference type="SFLD" id="SFLDG01067">
    <property type="entry name" value="SPASM/twitch_domain_containing"/>
    <property type="match status" value="1"/>
</dbReference>
<keyword evidence="6" id="KW-0411">Iron-sulfur</keyword>
<dbReference type="InterPro" id="IPR023885">
    <property type="entry name" value="4Fe4S-binding_SPASM_dom"/>
</dbReference>
<dbReference type="SUPFAM" id="SSF102114">
    <property type="entry name" value="Radical SAM enzymes"/>
    <property type="match status" value="1"/>
</dbReference>
<protein>
    <submittedName>
        <fullName evidence="8">Radical SAM additional 4Fe4S-binding SPASM domain-containing protein</fullName>
    </submittedName>
</protein>
<sequence length="414" mass="47950">MSKWKHSIYNIDLNKDGYENAKENEYYNILMGKFAIIPNDVDLNNPPEDLKGFLVPSEINQAEIITKQQHDAIYNDYPSAINLTVCPTSACNYKCEYCFEKNKSNHIMSFQIIADTIAYIKQEIDRNKNLKSFSIKWFGGEPLLNISAIEQISRFTIDYCQTRNIVYSAIIITNGYLYSREVSEKLKELKINSVQIAIDGFIDEYARIRHVSKDAYIKVLQNIEDSVIPVLIRINTNRQNKDIVPSLVREVSKLSSVQSGFNRVFVARVKEYCKQLTYGFTDSEWLKFRECYKEIQDVLPTKLEPAVLLPCNANQKRNVVIGADGNLYRCDFHIGNSTLAIGTLREGIKENTQVDKEFVCSTITDKCKQCKYLPICAGDRCRYEELYQGKNCELIQERFKQNMQNYLTYVREKE</sequence>
<evidence type="ECO:0000256" key="1">
    <source>
        <dbReference type="ARBA" id="ARBA00001966"/>
    </source>
</evidence>
<evidence type="ECO:0000256" key="2">
    <source>
        <dbReference type="ARBA" id="ARBA00022485"/>
    </source>
</evidence>
<dbReference type="InterPro" id="IPR013785">
    <property type="entry name" value="Aldolase_TIM"/>
</dbReference>
<accession>A0A1I5XWC9</accession>
<dbReference type="Gene3D" id="3.20.20.70">
    <property type="entry name" value="Aldolase class I"/>
    <property type="match status" value="1"/>
</dbReference>
<evidence type="ECO:0000313" key="9">
    <source>
        <dbReference type="Proteomes" id="UP000182624"/>
    </source>
</evidence>
<keyword evidence="2" id="KW-0004">4Fe-4S</keyword>
<dbReference type="InterPro" id="IPR007197">
    <property type="entry name" value="rSAM"/>
</dbReference>
<dbReference type="UniPathway" id="UPA00782"/>
<dbReference type="SFLD" id="SFLDS00029">
    <property type="entry name" value="Radical_SAM"/>
    <property type="match status" value="1"/>
</dbReference>
<evidence type="ECO:0000259" key="7">
    <source>
        <dbReference type="Pfam" id="PF04055"/>
    </source>
</evidence>
<dbReference type="PANTHER" id="PTHR43787:SF3">
    <property type="entry name" value="ARYLSULFATASE REGULATORY PROTEIN"/>
    <property type="match status" value="1"/>
</dbReference>
<keyword evidence="4" id="KW-0479">Metal-binding</keyword>
<evidence type="ECO:0000256" key="5">
    <source>
        <dbReference type="ARBA" id="ARBA00023004"/>
    </source>
</evidence>
<dbReference type="Proteomes" id="UP000182624">
    <property type="component" value="Unassembled WGS sequence"/>
</dbReference>
<evidence type="ECO:0000256" key="4">
    <source>
        <dbReference type="ARBA" id="ARBA00022723"/>
    </source>
</evidence>
<dbReference type="NCBIfam" id="TIGR04085">
    <property type="entry name" value="rSAM_more_4Fe4S"/>
    <property type="match status" value="1"/>
</dbReference>
<keyword evidence="3" id="KW-0949">S-adenosyl-L-methionine</keyword>
<evidence type="ECO:0000313" key="8">
    <source>
        <dbReference type="EMBL" id="SFQ36235.1"/>
    </source>
</evidence>
<evidence type="ECO:0000256" key="6">
    <source>
        <dbReference type="ARBA" id="ARBA00023014"/>
    </source>
</evidence>
<evidence type="ECO:0000256" key="3">
    <source>
        <dbReference type="ARBA" id="ARBA00022691"/>
    </source>
</evidence>
<proteinExistence type="predicted"/>
<dbReference type="PANTHER" id="PTHR43787">
    <property type="entry name" value="FEMO COFACTOR BIOSYNTHESIS PROTEIN NIFB-RELATED"/>
    <property type="match status" value="1"/>
</dbReference>
<gene>
    <name evidence="8" type="ORF">SAMN04487928_1387</name>
</gene>
<dbReference type="InterPro" id="IPR058240">
    <property type="entry name" value="rSAM_sf"/>
</dbReference>
<feature type="domain" description="Radical SAM core" evidence="7">
    <location>
        <begin position="87"/>
        <end position="230"/>
    </location>
</feature>
<dbReference type="GO" id="GO:0051539">
    <property type="term" value="F:4 iron, 4 sulfur cluster binding"/>
    <property type="evidence" value="ECO:0007669"/>
    <property type="project" value="UniProtKB-KW"/>
</dbReference>
<dbReference type="CDD" id="cd01335">
    <property type="entry name" value="Radical_SAM"/>
    <property type="match status" value="1"/>
</dbReference>
<organism evidence="8 9">
    <name type="scientific">Butyrivibrio proteoclasticus</name>
    <dbReference type="NCBI Taxonomy" id="43305"/>
    <lineage>
        <taxon>Bacteria</taxon>
        <taxon>Bacillati</taxon>
        <taxon>Bacillota</taxon>
        <taxon>Clostridia</taxon>
        <taxon>Lachnospirales</taxon>
        <taxon>Lachnospiraceae</taxon>
        <taxon>Butyrivibrio</taxon>
    </lineage>
</organism>
<dbReference type="EMBL" id="FOXO01000038">
    <property type="protein sequence ID" value="SFQ36235.1"/>
    <property type="molecule type" value="Genomic_DNA"/>
</dbReference>
<dbReference type="GO" id="GO:0046872">
    <property type="term" value="F:metal ion binding"/>
    <property type="evidence" value="ECO:0007669"/>
    <property type="project" value="UniProtKB-KW"/>
</dbReference>
<dbReference type="OrthoDB" id="9808591at2"/>
<reference evidence="9" key="1">
    <citation type="submission" date="2016-10" db="EMBL/GenBank/DDBJ databases">
        <authorList>
            <person name="Varghese N."/>
            <person name="Submissions S."/>
        </authorList>
    </citation>
    <scope>NUCLEOTIDE SEQUENCE [LARGE SCALE GENOMIC DNA]</scope>
    <source>
        <strain evidence="9">P18</strain>
    </source>
</reference>
<keyword evidence="9" id="KW-1185">Reference proteome</keyword>
<name>A0A1I5XWC9_9FIRM</name>
<dbReference type="AlphaFoldDB" id="A0A1I5XWC9"/>
<dbReference type="Pfam" id="PF04055">
    <property type="entry name" value="Radical_SAM"/>
    <property type="match status" value="1"/>
</dbReference>
<comment type="cofactor">
    <cofactor evidence="1">
        <name>[4Fe-4S] cluster</name>
        <dbReference type="ChEBI" id="CHEBI:49883"/>
    </cofactor>
</comment>